<evidence type="ECO:0000313" key="2">
    <source>
        <dbReference type="Proteomes" id="UP000805649"/>
    </source>
</evidence>
<name>A0ACC3ZKE3_COLTU</name>
<organism evidence="1 2">
    <name type="scientific">Colletotrichum truncatum</name>
    <name type="common">Anthracnose fungus</name>
    <name type="synonym">Colletotrichum capsici</name>
    <dbReference type="NCBI Taxonomy" id="5467"/>
    <lineage>
        <taxon>Eukaryota</taxon>
        <taxon>Fungi</taxon>
        <taxon>Dikarya</taxon>
        <taxon>Ascomycota</taxon>
        <taxon>Pezizomycotina</taxon>
        <taxon>Sordariomycetes</taxon>
        <taxon>Hypocreomycetidae</taxon>
        <taxon>Glomerellales</taxon>
        <taxon>Glomerellaceae</taxon>
        <taxon>Colletotrichum</taxon>
        <taxon>Colletotrichum truncatum species complex</taxon>
    </lineage>
</organism>
<dbReference type="Proteomes" id="UP000805649">
    <property type="component" value="Unassembled WGS sequence"/>
</dbReference>
<evidence type="ECO:0000313" key="1">
    <source>
        <dbReference type="EMBL" id="KAL0944601.1"/>
    </source>
</evidence>
<dbReference type="EMBL" id="VUJX02000001">
    <property type="protein sequence ID" value="KAL0944601.1"/>
    <property type="molecule type" value="Genomic_DNA"/>
</dbReference>
<accession>A0ACC3ZKE3</accession>
<proteinExistence type="predicted"/>
<gene>
    <name evidence="1" type="ORF">CTRU02_202488</name>
</gene>
<protein>
    <submittedName>
        <fullName evidence="1">Trapp complex protein trs85</fullName>
    </submittedName>
</protein>
<keyword evidence="2" id="KW-1185">Reference proteome</keyword>
<sequence>MQSSDNDAPLTESLQALPMAASTVRLPKRQSVPEGHPLSQSEFSLPHRRSNPSAAPLFASTLTPPGSRSGSPMGRGSPAPSNMSGSVFGGPAGRSLIDMSSDSPGDPRNLLVKAYVPHIAIYTSKDTEDLAREKGFKNGLWELLRPFGEQVQGKVTVRDSNGASRTWEDFSIRFVKFGDNVDSPDGARGSQAANGQLGSTLKSRDTLEDVEAVVDRHLSYAEDSFLNTPNHGATRQGLDVEATSPYYSLYVRRLLSGIPVSPHETFAHPVACVIAISSRSPAPIEDLRKLYNDTSSGDNKLPVWVDGDYLRYYVLVHDEERDDITRSLALFDQMKRHLGLHCHLLRLRSSQSAETDDDSIPLPRSDWMSAAEELADIRHSEDQEDFEDPTRYIFESDATAIRTFVREMVTQSIVPTMERHVSLWNDQVASRRRGITGRFMSISRKWGGFGSSSRSSVVGGSGSSSNYDASGFYRPDASEAIMRKLADFAFMLRDYKLAQSTYDLLRSDFSDAKAWKYHAAANEMAAVSLLIMPQNLSSKSRAETIDQMLEAAFYSYQTRCNSPFGALRSLTLGIELLRLRGGSCVDDAVRWGIRLLDSKVLGRIGDALMKERLAVCYASKPGIGSGSWGHRKRKSAMWCILAGESWLVQQKYIQSQRCLNEAGQTWSDLPHENGISKFNLASEFVAGLQHQLDERLGTGDGGHQSPSQDVEEVVVDEESEALDHRSRRTSMMGRAVPGAASLETAPLHKVNSKENEGGENSAQDEFG</sequence>
<reference evidence="1 2" key="1">
    <citation type="journal article" date="2020" name="Phytopathology">
        <title>Genome Sequence Resources of Colletotrichum truncatum, C. plurivorum, C. musicola, and C. sojae: Four Species Pathogenic to Soybean (Glycine max).</title>
        <authorList>
            <person name="Rogerio F."/>
            <person name="Boufleur T.R."/>
            <person name="Ciampi-Guillardi M."/>
            <person name="Sukno S.A."/>
            <person name="Thon M.R."/>
            <person name="Massola Junior N.S."/>
            <person name="Baroncelli R."/>
        </authorList>
    </citation>
    <scope>NUCLEOTIDE SEQUENCE [LARGE SCALE GENOMIC DNA]</scope>
    <source>
        <strain evidence="1 2">CMES1059</strain>
    </source>
</reference>
<comment type="caution">
    <text evidence="1">The sequence shown here is derived from an EMBL/GenBank/DDBJ whole genome shotgun (WGS) entry which is preliminary data.</text>
</comment>